<feature type="coiled-coil region" evidence="8">
    <location>
        <begin position="1989"/>
        <end position="2065"/>
    </location>
</feature>
<evidence type="ECO:0000256" key="1">
    <source>
        <dbReference type="ARBA" id="ARBA00004120"/>
    </source>
</evidence>
<feature type="coiled-coil region" evidence="8">
    <location>
        <begin position="1093"/>
        <end position="1127"/>
    </location>
</feature>
<accession>A0AAD5Y7R5</accession>
<reference evidence="9" key="1">
    <citation type="submission" date="2020-05" db="EMBL/GenBank/DDBJ databases">
        <title>Phylogenomic resolution of chytrid fungi.</title>
        <authorList>
            <person name="Stajich J.E."/>
            <person name="Amses K."/>
            <person name="Simmons R."/>
            <person name="Seto K."/>
            <person name="Myers J."/>
            <person name="Bonds A."/>
            <person name="Quandt C.A."/>
            <person name="Barry K."/>
            <person name="Liu P."/>
            <person name="Grigoriev I."/>
            <person name="Longcore J.E."/>
            <person name="James T.Y."/>
        </authorList>
    </citation>
    <scope>NUCLEOTIDE SEQUENCE</scope>
    <source>
        <strain evidence="9">PLAUS21</strain>
    </source>
</reference>
<dbReference type="PANTHER" id="PTHR18879:SF20">
    <property type="entry name" value="CENTROSOMAL PROTEIN OF 290 KDA"/>
    <property type="match status" value="1"/>
</dbReference>
<keyword evidence="10" id="KW-1185">Reference proteome</keyword>
<evidence type="ECO:0000313" key="10">
    <source>
        <dbReference type="Proteomes" id="UP001210925"/>
    </source>
</evidence>
<dbReference type="InterPro" id="IPR026201">
    <property type="entry name" value="Cep290"/>
</dbReference>
<feature type="coiled-coil region" evidence="8">
    <location>
        <begin position="507"/>
        <end position="541"/>
    </location>
</feature>
<feature type="coiled-coil region" evidence="8">
    <location>
        <begin position="67"/>
        <end position="364"/>
    </location>
</feature>
<evidence type="ECO:0000256" key="8">
    <source>
        <dbReference type="SAM" id="Coils"/>
    </source>
</evidence>
<keyword evidence="4" id="KW-0970">Cilium biogenesis/degradation</keyword>
<proteinExistence type="predicted"/>
<keyword evidence="5 8" id="KW-0175">Coiled coil</keyword>
<evidence type="ECO:0000256" key="3">
    <source>
        <dbReference type="ARBA" id="ARBA00022490"/>
    </source>
</evidence>
<keyword evidence="7" id="KW-0966">Cell projection</keyword>
<feature type="coiled-coil region" evidence="8">
    <location>
        <begin position="1874"/>
        <end position="1953"/>
    </location>
</feature>
<evidence type="ECO:0000256" key="6">
    <source>
        <dbReference type="ARBA" id="ARBA00023212"/>
    </source>
</evidence>
<feature type="coiled-coil region" evidence="8">
    <location>
        <begin position="880"/>
        <end position="935"/>
    </location>
</feature>
<dbReference type="GO" id="GO:0030030">
    <property type="term" value="P:cell projection organization"/>
    <property type="evidence" value="ECO:0007669"/>
    <property type="project" value="UniProtKB-KW"/>
</dbReference>
<protein>
    <submittedName>
        <fullName evidence="9">Uncharacterized protein</fullName>
    </submittedName>
</protein>
<keyword evidence="3" id="KW-0963">Cytoplasm</keyword>
<feature type="coiled-coil region" evidence="8">
    <location>
        <begin position="1414"/>
        <end position="1441"/>
    </location>
</feature>
<name>A0AAD5Y7R5_9FUNG</name>
<evidence type="ECO:0000256" key="2">
    <source>
        <dbReference type="ARBA" id="ARBA00004300"/>
    </source>
</evidence>
<evidence type="ECO:0000313" key="9">
    <source>
        <dbReference type="EMBL" id="KAJ3256947.1"/>
    </source>
</evidence>
<evidence type="ECO:0000256" key="5">
    <source>
        <dbReference type="ARBA" id="ARBA00023054"/>
    </source>
</evidence>
<feature type="coiled-coil region" evidence="8">
    <location>
        <begin position="1007"/>
        <end position="1041"/>
    </location>
</feature>
<evidence type="ECO:0000256" key="7">
    <source>
        <dbReference type="ARBA" id="ARBA00023273"/>
    </source>
</evidence>
<keyword evidence="6" id="KW-0206">Cytoskeleton</keyword>
<feature type="coiled-coil region" evidence="8">
    <location>
        <begin position="1512"/>
        <end position="1721"/>
    </location>
</feature>
<feature type="coiled-coil region" evidence="8">
    <location>
        <begin position="1162"/>
        <end position="1196"/>
    </location>
</feature>
<evidence type="ECO:0000256" key="4">
    <source>
        <dbReference type="ARBA" id="ARBA00022794"/>
    </source>
</evidence>
<sequence>MFSWDEILALTEENFLQGANTAAYIDGIYHSIVSFNVDNSDEKATMDNILHLFRITQLVLQAKNNLLLEAEGQLNAEKLKAREQEIELKRLRIYGKGDKFTPELIELEKNNETLQRNLEETEETLEQERQANAASQAVAREDKQKLLALQDTNKRLEADLRETKMQLSTQRTKLQSRHTDEDSRKAIIDQKNLELNQFAEEIKLLSTENQQLNTELEAVTSELETAVGEIEQTTNEIESLRVLLAEADDKIDQISDERDALKIKVEDLADQLEMKDKENKKEVRKVQIKMASLQDELTEYSINKQQSESKVKELQDIINKLHENDSLDYVEQLKQEIAAKDETIAKQKKELQEAATDFELLANDWNRVDQILSGMVQKQKIELPSAVKLKEKITILKQQRKDDHDRIDSLIDSISEREKEIVNLKEYVLKFENGEYGLAEAIKETKILKAQIQIMEKEIIGYTAKISDFEAQCSDLIEENYGLRSQLGLGESKLDFTNFKKLKVVELEKTKALVLTLQQEIDKLEEERLQFKSKLRLQAMERGERAVELGLDVSDLIAVEEYAEKLRKGDIRKESLHESRPIIQETKFDKLLTQLENSFIMQTEVREKLEKNQEKMLAMQSECELLESTIMELTKLLTDQHEGLSQPTVEKIDQLNKLLTSKHQTQNVKVNTALKIIDTHANSKTKSLKLELDQKNKEISELNHKFKLMEEIKVSHLLEIEKLHEKLNKMVEINNHLQNEKKVKVPVEELLDKPLGFMDLVEQLIECKQEVGRKGIEVEKSNKEISLLKEKYGPIERKAKEMYNQFIHLKKQYVNEVEACKKQIQSLQVENEELTIKAKNFDDLNISGDTEVQSLSRKAIQAQRKVVVLEVKEKTMTRKVSALSTTNQLLEKEIKQCKADFDEMEAISKQTIVRLSNKQKELQNLVNELQERLSTSVPTVQYNVLEHTMNMYISKAQILTEKQQHIVETGDSQVITNTQYQKLKSDLEIAQLQLLESNIKIAKYENFEKMSLDIGELRKTNANLEAKVQLLEKRITMADDKAERAVHSESKMKGQLAQTDKLYLESKEQQISLEEEKLMLLKQYEGGATKDVYEEKLEIIRSLEKTIQSLNAEVDKSTKQASHLMNQSGSDEKEINLLKAAVKELQMHDDEKLIIGQLHEHILSLQKSEESALNQAKELKTKCIRLENENDVLRIKDKLSSELIDSLKNESNSHKRILAWHEKTVNAQAQLLDVERKLETLKQDSIRKETDAVTQSKRIEELENTILQMNNQHDFQLLEWERQQGEFEKTIGQYEEERDRIYLSTTSEEMKETLPDRSLPIGEQLEASLRLLVERTRQIKVVNTRYSDLEKQYSAAAKTVKTNQNIVDEYLVQIKRLEVERDELRHQNVKLPANVEEVKKNVGDKSRIREANALKFAQETVQSLQKQLAQKGELVEKYRDMLQTIRKECMMKYSVSALEEKNKLIHSLTMKEINRYQNPELIDVKKSEKDSLPEIEMINELQKLVATKDLLIDQLNTKIAEKESNLVTLLDESKKQEQDYISKIKEMEQNIKENKEKVAKLESELQVQVEQNNKPPIQDLSDVVHRLEQENETKQQTINSLSKAIKKLKGQLLNLTKELETKNIVEQHSVGYSEEALHQRTKPLADKITQLETKVKKLLENNEKLKHENQVLQQDIGRVSGELVYKNVEESKLQNQLKACKEKLRQANMLNEEELRNLKAELHRPLSSTPSKPVDNFNTWEIEKVLQKKIDNLRGKLKTKTMELEAALKTVSTLRESHSRVEKDRLRLMSKISKLGQQKEHVELPNLPEKLVETVNTQQPTLLDIGFGTLKPNEVKLLEKKSHSDLILIIGTLTKEIEKLTATKEQATTSHVKYTELVKQFNKLKSETQEMEQLRKELADYKETIKKTEQESVKLRQKLRKEAEKTKAMELKNKQVNISNEELIREIVELRKLVGGIDTAKEPSDDYVAIIKEKEALIQQLMNPDTNEMAQLTSENRNLKRQLEVLNLRVAKLSESKNFNIKDLQIENQQLKSQLEKFKGLNEELEDLRYNYKESLKQVVMYEQQLATK</sequence>
<dbReference type="EMBL" id="JADGKB010000044">
    <property type="protein sequence ID" value="KAJ3256947.1"/>
    <property type="molecule type" value="Genomic_DNA"/>
</dbReference>
<dbReference type="Proteomes" id="UP001210925">
    <property type="component" value="Unassembled WGS sequence"/>
</dbReference>
<comment type="caution">
    <text evidence="9">The sequence shown here is derived from an EMBL/GenBank/DDBJ whole genome shotgun (WGS) entry which is preliminary data.</text>
</comment>
<organism evidence="9 10">
    <name type="scientific">Boothiomyces macroporosus</name>
    <dbReference type="NCBI Taxonomy" id="261099"/>
    <lineage>
        <taxon>Eukaryota</taxon>
        <taxon>Fungi</taxon>
        <taxon>Fungi incertae sedis</taxon>
        <taxon>Chytridiomycota</taxon>
        <taxon>Chytridiomycota incertae sedis</taxon>
        <taxon>Chytridiomycetes</taxon>
        <taxon>Rhizophydiales</taxon>
        <taxon>Terramycetaceae</taxon>
        <taxon>Boothiomyces</taxon>
    </lineage>
</organism>
<feature type="coiled-coil region" evidence="8">
    <location>
        <begin position="810"/>
        <end position="844"/>
    </location>
</feature>
<feature type="coiled-coil region" evidence="8">
    <location>
        <begin position="685"/>
        <end position="740"/>
    </location>
</feature>
<comment type="subcellular location">
    <subcellularLocation>
        <location evidence="1">Cytoplasm</location>
        <location evidence="1">Cytoskeleton</location>
        <location evidence="1">Cilium basal body</location>
    </subcellularLocation>
    <subcellularLocation>
        <location evidence="2">Cytoplasm</location>
        <location evidence="2">Cytoskeleton</location>
        <location evidence="2">Microtubule organizing center</location>
        <location evidence="2">Centrosome</location>
    </subcellularLocation>
</comment>
<dbReference type="PANTHER" id="PTHR18879">
    <property type="entry name" value="CENTROSOMAL PROTEIN OF 290 KDA"/>
    <property type="match status" value="1"/>
</dbReference>
<gene>
    <name evidence="9" type="ORF">HK103_005065</name>
</gene>
<feature type="coiled-coil region" evidence="8">
    <location>
        <begin position="1224"/>
        <end position="1297"/>
    </location>
</feature>